<gene>
    <name evidence="5" type="ORF">RHOBADRAFT_47573</name>
</gene>
<dbReference type="Gene3D" id="6.10.140.2220">
    <property type="match status" value="1"/>
</dbReference>
<dbReference type="InterPro" id="IPR002893">
    <property type="entry name" value="Znf_MYND"/>
</dbReference>
<dbReference type="EMBL" id="KQ474092">
    <property type="protein sequence ID" value="KPV71619.1"/>
    <property type="molecule type" value="Genomic_DNA"/>
</dbReference>
<keyword evidence="1" id="KW-0479">Metal-binding</keyword>
<evidence type="ECO:0000256" key="1">
    <source>
        <dbReference type="ARBA" id="ARBA00022723"/>
    </source>
</evidence>
<protein>
    <recommendedName>
        <fullName evidence="4">MYND-type domain-containing protein</fullName>
    </recommendedName>
</protein>
<dbReference type="AlphaFoldDB" id="A0A0P9IQA7"/>
<dbReference type="OrthoDB" id="2519322at2759"/>
<sequence>MSAEPAPQPCEVCGVETTRRCSACVKAGISLFFCGKDHQKLIWPAHKTVCGPGKAHPFMVEPLSDEEVAWVRGELGTTSLASGVTLSQELVDLSQSDRSAKSILGELTGNTYLTSKIRKENLIVQWIRAVYVGQKHARLNSPSKMDLQRVFADKPNRLPAFMTTQPSASILRRIYAKLEALYIGVEVDESTWFSLVQHKALIMSYLLQVSVVRGHPDELQSYWELCCSRMYAWIRAGAGSNDPRIERALASFRGAGEEVLDS</sequence>
<name>A0A0P9IQA7_RHOGW</name>
<keyword evidence="3" id="KW-0862">Zinc</keyword>
<evidence type="ECO:0000313" key="6">
    <source>
        <dbReference type="Proteomes" id="UP000053890"/>
    </source>
</evidence>
<proteinExistence type="predicted"/>
<evidence type="ECO:0000313" key="5">
    <source>
        <dbReference type="EMBL" id="KPV71619.1"/>
    </source>
</evidence>
<dbReference type="Proteomes" id="UP000053890">
    <property type="component" value="Unassembled WGS sequence"/>
</dbReference>
<accession>A0A0P9IQA7</accession>
<organism evidence="5 6">
    <name type="scientific">Rhodotorula graminis (strain WP1)</name>
    <dbReference type="NCBI Taxonomy" id="578459"/>
    <lineage>
        <taxon>Eukaryota</taxon>
        <taxon>Fungi</taxon>
        <taxon>Dikarya</taxon>
        <taxon>Basidiomycota</taxon>
        <taxon>Pucciniomycotina</taxon>
        <taxon>Microbotryomycetes</taxon>
        <taxon>Sporidiobolales</taxon>
        <taxon>Sporidiobolaceae</taxon>
        <taxon>Rhodotorula</taxon>
    </lineage>
</organism>
<dbReference type="SUPFAM" id="SSF144232">
    <property type="entry name" value="HIT/MYND zinc finger-like"/>
    <property type="match status" value="1"/>
</dbReference>
<dbReference type="GeneID" id="28975458"/>
<keyword evidence="2" id="KW-0863">Zinc-finger</keyword>
<feature type="domain" description="MYND-type" evidence="4">
    <location>
        <begin position="10"/>
        <end position="50"/>
    </location>
</feature>
<evidence type="ECO:0000259" key="4">
    <source>
        <dbReference type="Pfam" id="PF01753"/>
    </source>
</evidence>
<keyword evidence="6" id="KW-1185">Reference proteome</keyword>
<evidence type="ECO:0000256" key="3">
    <source>
        <dbReference type="ARBA" id="ARBA00022833"/>
    </source>
</evidence>
<evidence type="ECO:0000256" key="2">
    <source>
        <dbReference type="ARBA" id="ARBA00022771"/>
    </source>
</evidence>
<reference evidence="5 6" key="1">
    <citation type="journal article" date="2015" name="Front. Microbiol.">
        <title>Genome sequence of the plant growth promoting endophytic yeast Rhodotorula graminis WP1.</title>
        <authorList>
            <person name="Firrincieli A."/>
            <person name="Otillar R."/>
            <person name="Salamov A."/>
            <person name="Schmutz J."/>
            <person name="Khan Z."/>
            <person name="Redman R.S."/>
            <person name="Fleck N.D."/>
            <person name="Lindquist E."/>
            <person name="Grigoriev I.V."/>
            <person name="Doty S.L."/>
        </authorList>
    </citation>
    <scope>NUCLEOTIDE SEQUENCE [LARGE SCALE GENOMIC DNA]</scope>
    <source>
        <strain evidence="5 6">WP1</strain>
    </source>
</reference>
<dbReference type="GO" id="GO:0008270">
    <property type="term" value="F:zinc ion binding"/>
    <property type="evidence" value="ECO:0007669"/>
    <property type="project" value="UniProtKB-KW"/>
</dbReference>
<dbReference type="RefSeq" id="XP_018267668.1">
    <property type="nucleotide sequence ID" value="XM_018415010.1"/>
</dbReference>
<dbReference type="Pfam" id="PF01753">
    <property type="entry name" value="zf-MYND"/>
    <property type="match status" value="1"/>
</dbReference>